<accession>A0A934KBX3</accession>
<dbReference type="PANTHER" id="PTHR36440">
    <property type="entry name" value="PUTATIVE (AFU_ORTHOLOGUE AFUA_8G07350)-RELATED"/>
    <property type="match status" value="1"/>
</dbReference>
<keyword evidence="3" id="KW-1185">Reference proteome</keyword>
<dbReference type="InterPro" id="IPR013096">
    <property type="entry name" value="Cupin_2"/>
</dbReference>
<evidence type="ECO:0000313" key="2">
    <source>
        <dbReference type="EMBL" id="MBJ7600902.1"/>
    </source>
</evidence>
<dbReference type="InterPro" id="IPR011051">
    <property type="entry name" value="RmlC_Cupin_sf"/>
</dbReference>
<dbReference type="Proteomes" id="UP000612893">
    <property type="component" value="Unassembled WGS sequence"/>
</dbReference>
<dbReference type="InterPro" id="IPR014710">
    <property type="entry name" value="RmlC-like_jellyroll"/>
</dbReference>
<name>A0A934KBX3_9BACT</name>
<comment type="caution">
    <text evidence="2">The sequence shown here is derived from an EMBL/GenBank/DDBJ whole genome shotgun (WGS) entry which is preliminary data.</text>
</comment>
<evidence type="ECO:0000313" key="3">
    <source>
        <dbReference type="Proteomes" id="UP000612893"/>
    </source>
</evidence>
<sequence>MSSYGKAVVLGPGEGQDFTLGADRVLIKGITDHTGDGFSVVEYHGATNNPGPPLHVHHTFEECWFILDGEVDFTVEGQVVRGRAGSFFLVPRGIAHSFEVVGPTPARWVGIFSPGRYMRLLEELGQLIPVHGPPDLAEVEALFARYDTEIVSAPGTS</sequence>
<protein>
    <submittedName>
        <fullName evidence="2">Cupin domain-containing protein</fullName>
    </submittedName>
</protein>
<gene>
    <name evidence="2" type="ORF">JF922_22890</name>
</gene>
<organism evidence="2 3">
    <name type="scientific">Candidatus Nephthysia bennettiae</name>
    <dbReference type="NCBI Taxonomy" id="3127016"/>
    <lineage>
        <taxon>Bacteria</taxon>
        <taxon>Bacillati</taxon>
        <taxon>Candidatus Dormiibacterota</taxon>
        <taxon>Candidatus Dormibacteria</taxon>
        <taxon>Candidatus Dormibacterales</taxon>
        <taxon>Candidatus Dormibacteraceae</taxon>
        <taxon>Candidatus Nephthysia</taxon>
    </lineage>
</organism>
<feature type="domain" description="Cupin type-2" evidence="1">
    <location>
        <begin position="51"/>
        <end position="111"/>
    </location>
</feature>
<dbReference type="AlphaFoldDB" id="A0A934KBX3"/>
<dbReference type="InterPro" id="IPR053146">
    <property type="entry name" value="QDO-like"/>
</dbReference>
<evidence type="ECO:0000259" key="1">
    <source>
        <dbReference type="Pfam" id="PF07883"/>
    </source>
</evidence>
<dbReference type="RefSeq" id="WP_338204884.1">
    <property type="nucleotide sequence ID" value="NZ_JAEKNR010000227.1"/>
</dbReference>
<dbReference type="Pfam" id="PF07883">
    <property type="entry name" value="Cupin_2"/>
    <property type="match status" value="1"/>
</dbReference>
<reference evidence="2" key="1">
    <citation type="submission" date="2020-10" db="EMBL/GenBank/DDBJ databases">
        <title>Ca. Dormibacterota MAGs.</title>
        <authorList>
            <person name="Montgomery K."/>
        </authorList>
    </citation>
    <scope>NUCLEOTIDE SEQUENCE [LARGE SCALE GENOMIC DNA]</scope>
    <source>
        <strain evidence="2">SC8812_S17_10</strain>
    </source>
</reference>
<dbReference type="Gene3D" id="2.60.120.10">
    <property type="entry name" value="Jelly Rolls"/>
    <property type="match status" value="1"/>
</dbReference>
<dbReference type="SUPFAM" id="SSF51182">
    <property type="entry name" value="RmlC-like cupins"/>
    <property type="match status" value="1"/>
</dbReference>
<proteinExistence type="predicted"/>
<dbReference type="EMBL" id="JAEKNR010000227">
    <property type="protein sequence ID" value="MBJ7600902.1"/>
    <property type="molecule type" value="Genomic_DNA"/>
</dbReference>
<dbReference type="PANTHER" id="PTHR36440:SF1">
    <property type="entry name" value="PUTATIVE (AFU_ORTHOLOGUE AFUA_8G07350)-RELATED"/>
    <property type="match status" value="1"/>
</dbReference>